<reference evidence="2" key="1">
    <citation type="journal article" date="2019" name="Int. J. Syst. Evol. Microbiol.">
        <title>The Global Catalogue of Microorganisms (GCM) 10K type strain sequencing project: providing services to taxonomists for standard genome sequencing and annotation.</title>
        <authorList>
            <consortium name="The Broad Institute Genomics Platform"/>
            <consortium name="The Broad Institute Genome Sequencing Center for Infectious Disease"/>
            <person name="Wu L."/>
            <person name="Ma J."/>
        </authorList>
    </citation>
    <scope>NUCLEOTIDE SEQUENCE [LARGE SCALE GENOMIC DNA]</scope>
    <source>
        <strain evidence="2">CGMCC 4.7427</strain>
    </source>
</reference>
<dbReference type="RefSeq" id="WP_380034978.1">
    <property type="nucleotide sequence ID" value="NZ_JBHSHB010000024.1"/>
</dbReference>
<keyword evidence="2" id="KW-1185">Reference proteome</keyword>
<sequence>MLEGTLDLLIIILDLFLLGSSSKEKRYFKIDRIVQDWAKKVGINTQYEYKDEKVRSLNVMDDAGNKYQICVETIKWRRIKVCTTNNISGPKRKIWTKKCKLSNLTKVLFEAYGVTEQWISKSGNSRTIN</sequence>
<gene>
    <name evidence="1" type="ORF">ACFO5T_12675</name>
</gene>
<proteinExistence type="predicted"/>
<name>A0ABV9LBZ1_9FLAO</name>
<comment type="caution">
    <text evidence="1">The sequence shown here is derived from an EMBL/GenBank/DDBJ whole genome shotgun (WGS) entry which is preliminary data.</text>
</comment>
<evidence type="ECO:0000313" key="1">
    <source>
        <dbReference type="EMBL" id="MFC4691285.1"/>
    </source>
</evidence>
<evidence type="ECO:0000313" key="2">
    <source>
        <dbReference type="Proteomes" id="UP001595878"/>
    </source>
</evidence>
<organism evidence="1 2">
    <name type="scientific">Dokdonia genika</name>
    <dbReference type="NCBI Taxonomy" id="308113"/>
    <lineage>
        <taxon>Bacteria</taxon>
        <taxon>Pseudomonadati</taxon>
        <taxon>Bacteroidota</taxon>
        <taxon>Flavobacteriia</taxon>
        <taxon>Flavobacteriales</taxon>
        <taxon>Flavobacteriaceae</taxon>
        <taxon>Dokdonia</taxon>
    </lineage>
</organism>
<dbReference type="EMBL" id="JBHSHB010000024">
    <property type="protein sequence ID" value="MFC4691285.1"/>
    <property type="molecule type" value="Genomic_DNA"/>
</dbReference>
<accession>A0ABV9LBZ1</accession>
<protein>
    <submittedName>
        <fullName evidence="1">Uncharacterized protein</fullName>
    </submittedName>
</protein>
<dbReference type="Proteomes" id="UP001595878">
    <property type="component" value="Unassembled WGS sequence"/>
</dbReference>